<keyword evidence="2" id="KW-0812">Transmembrane</keyword>
<evidence type="ECO:0000256" key="1">
    <source>
        <dbReference type="SAM" id="MobiDB-lite"/>
    </source>
</evidence>
<dbReference type="Proteomes" id="UP000542720">
    <property type="component" value="Unassembled WGS sequence"/>
</dbReference>
<evidence type="ECO:0000313" key="4">
    <source>
        <dbReference type="Proteomes" id="UP000542720"/>
    </source>
</evidence>
<dbReference type="AlphaFoldDB" id="A0A7W4LLN8"/>
<dbReference type="RefSeq" id="WP_183088990.1">
    <property type="nucleotide sequence ID" value="NZ_JACJUD010000003.1"/>
</dbReference>
<accession>A0A7W4LLN8</accession>
<comment type="caution">
    <text evidence="3">The sequence shown here is derived from an EMBL/GenBank/DDBJ whole genome shotgun (WGS) entry which is preliminary data.</text>
</comment>
<proteinExistence type="predicted"/>
<gene>
    <name evidence="3" type="ORF">H3H51_10480</name>
</gene>
<evidence type="ECO:0000313" key="3">
    <source>
        <dbReference type="EMBL" id="MBB2495443.1"/>
    </source>
</evidence>
<reference evidence="3 4" key="1">
    <citation type="submission" date="2020-08" db="EMBL/GenBank/DDBJ databases">
        <authorList>
            <person name="Kim C.M."/>
        </authorList>
    </citation>
    <scope>NUCLEOTIDE SEQUENCE [LARGE SCALE GENOMIC DNA]</scope>
    <source>
        <strain evidence="3 4">UL070</strain>
    </source>
</reference>
<protein>
    <submittedName>
        <fullName evidence="3">Uncharacterized protein</fullName>
    </submittedName>
</protein>
<evidence type="ECO:0000256" key="2">
    <source>
        <dbReference type="SAM" id="Phobius"/>
    </source>
</evidence>
<name>A0A7W4LLN8_9GAMM</name>
<sequence>MRGIFKQPAGGVPLVLRGAGLLALGVAVAPAAGLIAPSSGGDDSQCAPLLKQMQGKG</sequence>
<keyword evidence="2" id="KW-0472">Membrane</keyword>
<organism evidence="3 4">
    <name type="scientific">Aquipseudomonas ullengensis</name>
    <dbReference type="NCBI Taxonomy" id="2759166"/>
    <lineage>
        <taxon>Bacteria</taxon>
        <taxon>Pseudomonadati</taxon>
        <taxon>Pseudomonadota</taxon>
        <taxon>Gammaproteobacteria</taxon>
        <taxon>Pseudomonadales</taxon>
        <taxon>Pseudomonadaceae</taxon>
        <taxon>Aquipseudomonas</taxon>
    </lineage>
</organism>
<dbReference type="EMBL" id="JACJUD010000003">
    <property type="protein sequence ID" value="MBB2495443.1"/>
    <property type="molecule type" value="Genomic_DNA"/>
</dbReference>
<keyword evidence="4" id="KW-1185">Reference proteome</keyword>
<keyword evidence="2" id="KW-1133">Transmembrane helix</keyword>
<feature type="region of interest" description="Disordered" evidence="1">
    <location>
        <begin position="38"/>
        <end position="57"/>
    </location>
</feature>
<feature type="transmembrane region" description="Helical" evidence="2">
    <location>
        <begin position="12"/>
        <end position="35"/>
    </location>
</feature>